<protein>
    <submittedName>
        <fullName evidence="1">Uncharacterized protein</fullName>
    </submittedName>
</protein>
<sequence>MKITCICGAGLPGHPETAASVSDDVLTVDGAAYDLSAVPDGGYADPEGDHPFVGQIQRIGGELHLSLRWFYDTVTAEANQPSAAPELTVISGPLPDPIIRKPTLQEA</sequence>
<dbReference type="AlphaFoldDB" id="A0A0N7M4K1"/>
<accession>A0A0N7M4K1</accession>
<dbReference type="EMBL" id="CYSR01000021">
    <property type="protein sequence ID" value="CUH99858.1"/>
    <property type="molecule type" value="Genomic_DNA"/>
</dbReference>
<dbReference type="STRING" id="1396826.PHA8399_01984"/>
<evidence type="ECO:0000313" key="1">
    <source>
        <dbReference type="EMBL" id="CUH99858.1"/>
    </source>
</evidence>
<dbReference type="Proteomes" id="UP000051326">
    <property type="component" value="Unassembled WGS sequence"/>
</dbReference>
<gene>
    <name evidence="1" type="ORF">PHA8399_01984</name>
</gene>
<organism evidence="1 2">
    <name type="scientific">Leisingera aquaemixtae</name>
    <dbReference type="NCBI Taxonomy" id="1396826"/>
    <lineage>
        <taxon>Bacteria</taxon>
        <taxon>Pseudomonadati</taxon>
        <taxon>Pseudomonadota</taxon>
        <taxon>Alphaproteobacteria</taxon>
        <taxon>Rhodobacterales</taxon>
        <taxon>Roseobacteraceae</taxon>
        <taxon>Leisingera</taxon>
    </lineage>
</organism>
<reference evidence="1 2" key="1">
    <citation type="submission" date="2015-09" db="EMBL/GenBank/DDBJ databases">
        <authorList>
            <consortium name="Swine Surveillance"/>
        </authorList>
    </citation>
    <scope>NUCLEOTIDE SEQUENCE [LARGE SCALE GENOMIC DNA]</scope>
    <source>
        <strain evidence="1 2">CECT 8399</strain>
    </source>
</reference>
<name>A0A0N7M4K1_9RHOB</name>
<proteinExistence type="predicted"/>
<dbReference type="RefSeq" id="WP_058285972.1">
    <property type="nucleotide sequence ID" value="NZ_CYSR01000021.1"/>
</dbReference>
<evidence type="ECO:0000313" key="2">
    <source>
        <dbReference type="Proteomes" id="UP000051326"/>
    </source>
</evidence>